<dbReference type="AlphaFoldDB" id="A0A411YKJ9"/>
<evidence type="ECO:0000256" key="4">
    <source>
        <dbReference type="ARBA" id="ARBA00022840"/>
    </source>
</evidence>
<dbReference type="RefSeq" id="WP_131156731.1">
    <property type="nucleotide sequence ID" value="NZ_CP036402.1"/>
</dbReference>
<dbReference type="InterPro" id="IPR003593">
    <property type="entry name" value="AAA+_ATPase"/>
</dbReference>
<gene>
    <name evidence="8" type="ORF">ER308_20710</name>
</gene>
<keyword evidence="3" id="KW-0547">Nucleotide-binding</keyword>
<dbReference type="PROSITE" id="PS50893">
    <property type="entry name" value="ABC_TRANSPORTER_2"/>
    <property type="match status" value="1"/>
</dbReference>
<dbReference type="GO" id="GO:0005524">
    <property type="term" value="F:ATP binding"/>
    <property type="evidence" value="ECO:0007669"/>
    <property type="project" value="UniProtKB-KW"/>
</dbReference>
<evidence type="ECO:0000256" key="3">
    <source>
        <dbReference type="ARBA" id="ARBA00022741"/>
    </source>
</evidence>
<dbReference type="GO" id="GO:0016887">
    <property type="term" value="F:ATP hydrolysis activity"/>
    <property type="evidence" value="ECO:0007669"/>
    <property type="project" value="InterPro"/>
</dbReference>
<evidence type="ECO:0000256" key="2">
    <source>
        <dbReference type="ARBA" id="ARBA00022475"/>
    </source>
</evidence>
<keyword evidence="6" id="KW-0472">Membrane</keyword>
<reference evidence="8 9" key="1">
    <citation type="submission" date="2019-01" db="EMBL/GenBank/DDBJ databases">
        <title>Egibacter rhizosphaerae EGI 80759T.</title>
        <authorList>
            <person name="Chen D.-D."/>
            <person name="Tian Y."/>
            <person name="Jiao J.-Y."/>
            <person name="Zhang X.-T."/>
            <person name="Zhang Y.-G."/>
            <person name="Zhang Y."/>
            <person name="Xiao M."/>
            <person name="Shu W.-S."/>
            <person name="Li W.-J."/>
        </authorList>
    </citation>
    <scope>NUCLEOTIDE SEQUENCE [LARGE SCALE GENOMIC DNA]</scope>
    <source>
        <strain evidence="8 9">EGI 80759</strain>
    </source>
</reference>
<evidence type="ECO:0000313" key="9">
    <source>
        <dbReference type="Proteomes" id="UP000291469"/>
    </source>
</evidence>
<evidence type="ECO:0000256" key="6">
    <source>
        <dbReference type="ARBA" id="ARBA00023136"/>
    </source>
</evidence>
<proteinExistence type="predicted"/>
<evidence type="ECO:0000256" key="1">
    <source>
        <dbReference type="ARBA" id="ARBA00022448"/>
    </source>
</evidence>
<dbReference type="InterPro" id="IPR008995">
    <property type="entry name" value="Mo/tungstate-bd_C_term_dom"/>
</dbReference>
<dbReference type="GO" id="GO:0055052">
    <property type="term" value="C:ATP-binding cassette (ABC) transporter complex, substrate-binding subunit-containing"/>
    <property type="evidence" value="ECO:0007669"/>
    <property type="project" value="TreeGrafter"/>
</dbReference>
<keyword evidence="2" id="KW-1003">Cell membrane</keyword>
<dbReference type="OrthoDB" id="9802264at2"/>
<evidence type="ECO:0000259" key="7">
    <source>
        <dbReference type="PROSITE" id="PS50893"/>
    </source>
</evidence>
<dbReference type="Gene3D" id="3.40.50.300">
    <property type="entry name" value="P-loop containing nucleotide triphosphate hydrolases"/>
    <property type="match status" value="1"/>
</dbReference>
<evidence type="ECO:0000256" key="5">
    <source>
        <dbReference type="ARBA" id="ARBA00022967"/>
    </source>
</evidence>
<dbReference type="PANTHER" id="PTHR43875">
    <property type="entry name" value="MALTODEXTRIN IMPORT ATP-BINDING PROTEIN MSMX"/>
    <property type="match status" value="1"/>
</dbReference>
<dbReference type="Proteomes" id="UP000291469">
    <property type="component" value="Chromosome"/>
</dbReference>
<keyword evidence="9" id="KW-1185">Reference proteome</keyword>
<dbReference type="Pfam" id="PF00005">
    <property type="entry name" value="ABC_tran"/>
    <property type="match status" value="1"/>
</dbReference>
<dbReference type="SUPFAM" id="SSF50331">
    <property type="entry name" value="MOP-like"/>
    <property type="match status" value="1"/>
</dbReference>
<dbReference type="SUPFAM" id="SSF52540">
    <property type="entry name" value="P-loop containing nucleoside triphosphate hydrolases"/>
    <property type="match status" value="1"/>
</dbReference>
<keyword evidence="5" id="KW-1278">Translocase</keyword>
<evidence type="ECO:0000313" key="8">
    <source>
        <dbReference type="EMBL" id="QBI21739.1"/>
    </source>
</evidence>
<keyword evidence="1" id="KW-0813">Transport</keyword>
<sequence>MVTLILEGVGVEGDEGGRRLDGLDLTFPSGSLTALMGPTGAGATTVLRVLAGTQYPDRGRVWFEDMDVTVQRPDQRDVAVVDQTATVFPHRTVAGNVEAALEASGLPADEIALRAASELRAVGLESRADAPPGRLSAGGRRRLAIARATVRRPRAFLFDEPFGELDPGEAARLRSQLRELHDALRTTTVIATHEPEHALALGDQLVVLDGGRVLQVGDPSSCYARPATTLVAELMAPRGLAFIDGFVEGDGLRLGDAPRAQLLPLRPHARGAVGASRMVTLGIRREALSVAVSSHRTEERPTEERPRLVASVVSVRGMGAGREGIARLEPGGPEVAFSPGAEQLTGGQGVLLSVDPDKLLYFDVEGRLLHAGR</sequence>
<dbReference type="InterPro" id="IPR027417">
    <property type="entry name" value="P-loop_NTPase"/>
</dbReference>
<accession>A0A411YKJ9</accession>
<protein>
    <submittedName>
        <fullName evidence="8">ABC transporter ATP-binding protein</fullName>
    </submittedName>
</protein>
<name>A0A411YKJ9_9ACTN</name>
<dbReference type="PANTHER" id="PTHR43875:SF15">
    <property type="entry name" value="TREHALOSE IMPORT ATP-BINDING PROTEIN SUGC"/>
    <property type="match status" value="1"/>
</dbReference>
<dbReference type="InterPro" id="IPR003439">
    <property type="entry name" value="ABC_transporter-like_ATP-bd"/>
</dbReference>
<dbReference type="InterPro" id="IPR047641">
    <property type="entry name" value="ABC_transpr_MalK/UgpC-like"/>
</dbReference>
<organism evidence="8 9">
    <name type="scientific">Egibacter rhizosphaerae</name>
    <dbReference type="NCBI Taxonomy" id="1670831"/>
    <lineage>
        <taxon>Bacteria</taxon>
        <taxon>Bacillati</taxon>
        <taxon>Actinomycetota</taxon>
        <taxon>Nitriliruptoria</taxon>
        <taxon>Egibacterales</taxon>
        <taxon>Egibacteraceae</taxon>
        <taxon>Egibacter</taxon>
    </lineage>
</organism>
<dbReference type="EMBL" id="CP036402">
    <property type="protein sequence ID" value="QBI21739.1"/>
    <property type="molecule type" value="Genomic_DNA"/>
</dbReference>
<keyword evidence="4 8" id="KW-0067">ATP-binding</keyword>
<feature type="domain" description="ABC transporter" evidence="7">
    <location>
        <begin position="4"/>
        <end position="235"/>
    </location>
</feature>
<dbReference type="SMART" id="SM00382">
    <property type="entry name" value="AAA"/>
    <property type="match status" value="1"/>
</dbReference>
<dbReference type="KEGG" id="erz:ER308_20710"/>